<protein>
    <submittedName>
        <fullName evidence="11">Uncharacterized protein</fullName>
    </submittedName>
</protein>
<dbReference type="PROSITE" id="PS50068">
    <property type="entry name" value="LDLRA_2"/>
    <property type="match status" value="3"/>
</dbReference>
<feature type="disulfide bond" evidence="9">
    <location>
        <begin position="241"/>
        <end position="256"/>
    </location>
</feature>
<dbReference type="InterPro" id="IPR023415">
    <property type="entry name" value="LDLR_class-A_CS"/>
</dbReference>
<keyword evidence="5 10" id="KW-0472">Membrane</keyword>
<organism evidence="11 12">
    <name type="scientific">Phaedon cochleariae</name>
    <name type="common">Mustard beetle</name>
    <dbReference type="NCBI Taxonomy" id="80249"/>
    <lineage>
        <taxon>Eukaryota</taxon>
        <taxon>Metazoa</taxon>
        <taxon>Ecdysozoa</taxon>
        <taxon>Arthropoda</taxon>
        <taxon>Hexapoda</taxon>
        <taxon>Insecta</taxon>
        <taxon>Pterygota</taxon>
        <taxon>Neoptera</taxon>
        <taxon>Endopterygota</taxon>
        <taxon>Coleoptera</taxon>
        <taxon>Polyphaga</taxon>
        <taxon>Cucujiformia</taxon>
        <taxon>Chrysomeloidea</taxon>
        <taxon>Chrysomelidae</taxon>
        <taxon>Chrysomelinae</taxon>
        <taxon>Chrysomelini</taxon>
        <taxon>Phaedon</taxon>
    </lineage>
</organism>
<evidence type="ECO:0000256" key="4">
    <source>
        <dbReference type="ARBA" id="ARBA00022989"/>
    </source>
</evidence>
<dbReference type="PRINTS" id="PR00261">
    <property type="entry name" value="LDLRECEPTOR"/>
</dbReference>
<keyword evidence="8" id="KW-0325">Glycoprotein</keyword>
<reference evidence="11" key="1">
    <citation type="submission" date="2022-01" db="EMBL/GenBank/DDBJ databases">
        <authorList>
            <person name="King R."/>
        </authorList>
    </citation>
    <scope>NUCLEOTIDE SEQUENCE</scope>
</reference>
<keyword evidence="3" id="KW-0677">Repeat</keyword>
<dbReference type="GO" id="GO:0005886">
    <property type="term" value="C:plasma membrane"/>
    <property type="evidence" value="ECO:0007669"/>
    <property type="project" value="TreeGrafter"/>
</dbReference>
<feature type="disulfide bond" evidence="9">
    <location>
        <begin position="279"/>
        <end position="294"/>
    </location>
</feature>
<keyword evidence="2 10" id="KW-0812">Transmembrane</keyword>
<gene>
    <name evidence="11" type="ORF">PHAECO_LOCUS2684</name>
</gene>
<keyword evidence="6 9" id="KW-1015">Disulfide bond</keyword>
<evidence type="ECO:0000256" key="7">
    <source>
        <dbReference type="ARBA" id="ARBA00023170"/>
    </source>
</evidence>
<dbReference type="SUPFAM" id="SSF57424">
    <property type="entry name" value="LDL receptor-like module"/>
    <property type="match status" value="3"/>
</dbReference>
<keyword evidence="7" id="KW-0675">Receptor</keyword>
<evidence type="ECO:0000313" key="11">
    <source>
        <dbReference type="EMBL" id="CAG9815028.1"/>
    </source>
</evidence>
<comment type="caution">
    <text evidence="9">Lacks conserved residue(s) required for the propagation of feature annotation.</text>
</comment>
<evidence type="ECO:0000256" key="1">
    <source>
        <dbReference type="ARBA" id="ARBA00004167"/>
    </source>
</evidence>
<evidence type="ECO:0000256" key="10">
    <source>
        <dbReference type="SAM" id="Phobius"/>
    </source>
</evidence>
<keyword evidence="4 10" id="KW-1133">Transmembrane helix</keyword>
<dbReference type="SMART" id="SM00192">
    <property type="entry name" value="LDLa"/>
    <property type="match status" value="3"/>
</dbReference>
<feature type="disulfide bond" evidence="9">
    <location>
        <begin position="300"/>
        <end position="312"/>
    </location>
</feature>
<proteinExistence type="predicted"/>
<dbReference type="Gene3D" id="4.10.400.10">
    <property type="entry name" value="Low-density Lipoprotein Receptor"/>
    <property type="match status" value="3"/>
</dbReference>
<evidence type="ECO:0000256" key="5">
    <source>
        <dbReference type="ARBA" id="ARBA00023136"/>
    </source>
</evidence>
<sequence length="339" mass="38378">MILSPTNIELTKIHYYDEKIRRQQENLKFSSREHTQNEFNKNVIIKRNVFGRRWVLKINETDRQDEKEKKTKVVVYVLVFCSIIVAVGFGIFLSFDKRLFQNSHEIENNDVPNNSENIANITEENFNSSFQDSAEDMSESEFNETSKETKNTAKNTFCTACIRDQEICLKVHETGKPECVKAEDLNDPTGCGGLCQIGTHYCQILDRNSSVYQCSILKTTLACSNGTFSCGNMCVLGSSRCDGILDCSDGSDEKNCDCDLKTHFHCGNSTSCLELSRKCDQNLDCWDKSDEVDCVKGLKCPEDEFPCVDSHCIPKENFCDGNFDCPDRSDEPVGCQVIH</sequence>
<dbReference type="CDD" id="cd00112">
    <property type="entry name" value="LDLa"/>
    <property type="match status" value="3"/>
</dbReference>
<evidence type="ECO:0000256" key="9">
    <source>
        <dbReference type="PROSITE-ProRule" id="PRU00124"/>
    </source>
</evidence>
<dbReference type="GO" id="GO:0043235">
    <property type="term" value="C:receptor complex"/>
    <property type="evidence" value="ECO:0007669"/>
    <property type="project" value="TreeGrafter"/>
</dbReference>
<dbReference type="EMBL" id="OU896717">
    <property type="protein sequence ID" value="CAG9815028.1"/>
    <property type="molecule type" value="Genomic_DNA"/>
</dbReference>
<dbReference type="AlphaFoldDB" id="A0A9N9SAC2"/>
<dbReference type="InterPro" id="IPR051221">
    <property type="entry name" value="LDLR-related"/>
</dbReference>
<evidence type="ECO:0000256" key="2">
    <source>
        <dbReference type="ARBA" id="ARBA00022692"/>
    </source>
</evidence>
<dbReference type="InterPro" id="IPR036055">
    <property type="entry name" value="LDL_receptor-like_sf"/>
</dbReference>
<evidence type="ECO:0000256" key="8">
    <source>
        <dbReference type="ARBA" id="ARBA00023180"/>
    </source>
</evidence>
<dbReference type="PROSITE" id="PS01209">
    <property type="entry name" value="LDLRA_1"/>
    <property type="match status" value="1"/>
</dbReference>
<dbReference type="Pfam" id="PF00057">
    <property type="entry name" value="Ldl_recept_a"/>
    <property type="match status" value="3"/>
</dbReference>
<dbReference type="Proteomes" id="UP001153737">
    <property type="component" value="Chromosome 11"/>
</dbReference>
<accession>A0A9N9SAC2</accession>
<feature type="transmembrane region" description="Helical" evidence="10">
    <location>
        <begin position="73"/>
        <end position="95"/>
    </location>
</feature>
<reference evidence="11" key="2">
    <citation type="submission" date="2022-10" db="EMBL/GenBank/DDBJ databases">
        <authorList>
            <consortium name="ENA_rothamsted_submissions"/>
            <consortium name="culmorum"/>
            <person name="King R."/>
        </authorList>
    </citation>
    <scope>NUCLEOTIDE SEQUENCE</scope>
</reference>
<dbReference type="OrthoDB" id="9988974at2759"/>
<evidence type="ECO:0000313" key="12">
    <source>
        <dbReference type="Proteomes" id="UP001153737"/>
    </source>
</evidence>
<evidence type="ECO:0000256" key="3">
    <source>
        <dbReference type="ARBA" id="ARBA00022737"/>
    </source>
</evidence>
<dbReference type="InterPro" id="IPR002172">
    <property type="entry name" value="LDrepeatLR_classA_rpt"/>
</dbReference>
<feature type="disulfide bond" evidence="9">
    <location>
        <begin position="307"/>
        <end position="325"/>
    </location>
</feature>
<name>A0A9N9SAC2_PHACE</name>
<dbReference type="PANTHER" id="PTHR22722">
    <property type="entry name" value="LOW-DENSITY LIPOPROTEIN RECEPTOR-RELATED PROTEIN 2-RELATED"/>
    <property type="match status" value="1"/>
</dbReference>
<evidence type="ECO:0000256" key="6">
    <source>
        <dbReference type="ARBA" id="ARBA00023157"/>
    </source>
</evidence>
<keyword evidence="12" id="KW-1185">Reference proteome</keyword>
<comment type="subcellular location">
    <subcellularLocation>
        <location evidence="1">Membrane</location>
        <topology evidence="1">Single-pass membrane protein</topology>
    </subcellularLocation>
</comment>